<protein>
    <submittedName>
        <fullName evidence="1">CU044_5270 family protein</fullName>
    </submittedName>
</protein>
<dbReference type="Proteomes" id="UP001187346">
    <property type="component" value="Unassembled WGS sequence"/>
</dbReference>
<accession>A0ABU4FN57</accession>
<reference evidence="1 2" key="1">
    <citation type="submission" date="2023-10" db="EMBL/GenBank/DDBJ databases">
        <title>Characterization of rhizosphere-enriched actinobacteria from wheat plants lab-grown on chernevaya soil.</title>
        <authorList>
            <person name="Tikhonova E.N."/>
            <person name="Konopkin A."/>
            <person name="Kravchenko I.K."/>
        </authorList>
    </citation>
    <scope>NUCLEOTIDE SEQUENCE [LARGE SCALE GENOMIC DNA]</scope>
    <source>
        <strain evidence="1 2">RR29</strain>
    </source>
</reference>
<gene>
    <name evidence="1" type="ORF">R5A26_39470</name>
</gene>
<evidence type="ECO:0000313" key="2">
    <source>
        <dbReference type="Proteomes" id="UP001187346"/>
    </source>
</evidence>
<sequence>MNELMRGLEPLTEWDADTPPLTDAARARALFRLHQTMHVPATPVTVGRRPLLRMAVAGVAAVAITTTVLVANDSSPRTQPVSATTVLHGAATEERRLEKSIAPRDDQFIYTKEIIKETPAGGGRTRTYVDESWDSVDGSKRSYVSELGHKQWVPVYPPNQTDWPPRRWPLLKQLPTDPGKLLIALRDGPGKPDFNRPMKAADWPITQVFVSGLLRTSVLPKGLRSAAYEALATVPGIKVLPHQKDADGRVGIGIQYVGPAGTPWAHGGPVLVFDAKTYRYLGMRDRRTAGGTTYEQWSYVAASAVVDRVMQRP</sequence>
<dbReference type="NCBIfam" id="NF038083">
    <property type="entry name" value="CU044_5270_fam"/>
    <property type="match status" value="1"/>
</dbReference>
<dbReference type="InterPro" id="IPR047789">
    <property type="entry name" value="CU044_5270-like"/>
</dbReference>
<keyword evidence="2" id="KW-1185">Reference proteome</keyword>
<evidence type="ECO:0000313" key="1">
    <source>
        <dbReference type="EMBL" id="MDV7222031.1"/>
    </source>
</evidence>
<name>A0ABU4FN57_9ACTN</name>
<dbReference type="RefSeq" id="WP_317775020.1">
    <property type="nucleotide sequence ID" value="NZ_JAWMAJ010000202.1"/>
</dbReference>
<organism evidence="1 2">
    <name type="scientific">Streptomyces prunicolor</name>
    <dbReference type="NCBI Taxonomy" id="67348"/>
    <lineage>
        <taxon>Bacteria</taxon>
        <taxon>Bacillati</taxon>
        <taxon>Actinomycetota</taxon>
        <taxon>Actinomycetes</taxon>
        <taxon>Kitasatosporales</taxon>
        <taxon>Streptomycetaceae</taxon>
        <taxon>Streptomyces</taxon>
    </lineage>
</organism>
<comment type="caution">
    <text evidence="1">The sequence shown here is derived from an EMBL/GenBank/DDBJ whole genome shotgun (WGS) entry which is preliminary data.</text>
</comment>
<proteinExistence type="predicted"/>
<dbReference type="EMBL" id="JAWMAJ010000202">
    <property type="protein sequence ID" value="MDV7222031.1"/>
    <property type="molecule type" value="Genomic_DNA"/>
</dbReference>